<proteinExistence type="predicted"/>
<keyword evidence="3" id="KW-0804">Transcription</keyword>
<dbReference type="SUPFAM" id="SSF46785">
    <property type="entry name" value="Winged helix' DNA-binding domain"/>
    <property type="match status" value="1"/>
</dbReference>
<dbReference type="PROSITE" id="PS50987">
    <property type="entry name" value="HTH_ARSR_2"/>
    <property type="match status" value="1"/>
</dbReference>
<dbReference type="InterPro" id="IPR036390">
    <property type="entry name" value="WH_DNA-bd_sf"/>
</dbReference>
<evidence type="ECO:0000259" key="4">
    <source>
        <dbReference type="PROSITE" id="PS50987"/>
    </source>
</evidence>
<dbReference type="PANTHER" id="PTHR33154">
    <property type="entry name" value="TRANSCRIPTIONAL REGULATOR, ARSR FAMILY"/>
    <property type="match status" value="1"/>
</dbReference>
<dbReference type="InterPro" id="IPR051081">
    <property type="entry name" value="HTH_MetalResp_TranReg"/>
</dbReference>
<evidence type="ECO:0000256" key="3">
    <source>
        <dbReference type="ARBA" id="ARBA00023163"/>
    </source>
</evidence>
<accession>A0ABQ6IIB8</accession>
<dbReference type="CDD" id="cd00090">
    <property type="entry name" value="HTH_ARSR"/>
    <property type="match status" value="1"/>
</dbReference>
<comment type="caution">
    <text evidence="5">The sequence shown here is derived from an EMBL/GenBank/DDBJ whole genome shotgun (WGS) entry which is preliminary data.</text>
</comment>
<keyword evidence="1" id="KW-0805">Transcription regulation</keyword>
<dbReference type="InterPro" id="IPR001845">
    <property type="entry name" value="HTH_ArsR_DNA-bd_dom"/>
</dbReference>
<feature type="domain" description="HTH arsR-type" evidence="4">
    <location>
        <begin position="21"/>
        <end position="116"/>
    </location>
</feature>
<name>A0ABQ6IIB8_9MICO</name>
<dbReference type="RefSeq" id="WP_284329202.1">
    <property type="nucleotide sequence ID" value="NZ_BSUN01000001.1"/>
</dbReference>
<dbReference type="PANTHER" id="PTHR33154:SF18">
    <property type="entry name" value="ARSENICAL RESISTANCE OPERON REPRESSOR"/>
    <property type="match status" value="1"/>
</dbReference>
<dbReference type="PRINTS" id="PR00778">
    <property type="entry name" value="HTHARSR"/>
</dbReference>
<evidence type="ECO:0000256" key="1">
    <source>
        <dbReference type="ARBA" id="ARBA00023015"/>
    </source>
</evidence>
<gene>
    <name evidence="5" type="ORF">GCM10025876_38330</name>
</gene>
<keyword evidence="2" id="KW-0238">DNA-binding</keyword>
<evidence type="ECO:0000256" key="2">
    <source>
        <dbReference type="ARBA" id="ARBA00023125"/>
    </source>
</evidence>
<sequence length="119" mass="12458">MAIRENLLAGDVCSPGTALVVPEGDDAAAAALLKVVADPTRLRILRILAANGAVCACDLEAPLGLSQPTVSHHLRLLHDAGLVTREKRGTWAFFGLDTEAVARVNAPLMTLTALPSVPR</sequence>
<dbReference type="EMBL" id="BSUN01000001">
    <property type="protein sequence ID" value="GMA37629.1"/>
    <property type="molecule type" value="Genomic_DNA"/>
</dbReference>
<dbReference type="Proteomes" id="UP001157125">
    <property type="component" value="Unassembled WGS sequence"/>
</dbReference>
<dbReference type="InterPro" id="IPR011991">
    <property type="entry name" value="ArsR-like_HTH"/>
</dbReference>
<dbReference type="PROSITE" id="PS00846">
    <property type="entry name" value="HTH_ARSR_1"/>
    <property type="match status" value="1"/>
</dbReference>
<evidence type="ECO:0000313" key="5">
    <source>
        <dbReference type="EMBL" id="GMA37629.1"/>
    </source>
</evidence>
<dbReference type="Gene3D" id="1.10.10.10">
    <property type="entry name" value="Winged helix-like DNA-binding domain superfamily/Winged helix DNA-binding domain"/>
    <property type="match status" value="1"/>
</dbReference>
<dbReference type="Pfam" id="PF01022">
    <property type="entry name" value="HTH_5"/>
    <property type="match status" value="1"/>
</dbReference>
<evidence type="ECO:0000313" key="6">
    <source>
        <dbReference type="Proteomes" id="UP001157125"/>
    </source>
</evidence>
<dbReference type="InterPro" id="IPR018334">
    <property type="entry name" value="ArsR_HTH"/>
</dbReference>
<dbReference type="NCBIfam" id="NF033788">
    <property type="entry name" value="HTH_metalloreg"/>
    <property type="match status" value="1"/>
</dbReference>
<protein>
    <submittedName>
        <fullName evidence="5">Transcriptional regulator, ArsR family protein</fullName>
    </submittedName>
</protein>
<dbReference type="SMART" id="SM00418">
    <property type="entry name" value="HTH_ARSR"/>
    <property type="match status" value="1"/>
</dbReference>
<dbReference type="InterPro" id="IPR036388">
    <property type="entry name" value="WH-like_DNA-bd_sf"/>
</dbReference>
<keyword evidence="6" id="KW-1185">Reference proteome</keyword>
<reference evidence="6" key="1">
    <citation type="journal article" date="2019" name="Int. J. Syst. Evol. Microbiol.">
        <title>The Global Catalogue of Microorganisms (GCM) 10K type strain sequencing project: providing services to taxonomists for standard genome sequencing and annotation.</title>
        <authorList>
            <consortium name="The Broad Institute Genomics Platform"/>
            <consortium name="The Broad Institute Genome Sequencing Center for Infectious Disease"/>
            <person name="Wu L."/>
            <person name="Ma J."/>
        </authorList>
    </citation>
    <scope>NUCLEOTIDE SEQUENCE [LARGE SCALE GENOMIC DNA]</scope>
    <source>
        <strain evidence="6">NBRC 112299</strain>
    </source>
</reference>
<organism evidence="5 6">
    <name type="scientific">Demequina litorisediminis</name>
    <dbReference type="NCBI Taxonomy" id="1849022"/>
    <lineage>
        <taxon>Bacteria</taxon>
        <taxon>Bacillati</taxon>
        <taxon>Actinomycetota</taxon>
        <taxon>Actinomycetes</taxon>
        <taxon>Micrococcales</taxon>
        <taxon>Demequinaceae</taxon>
        <taxon>Demequina</taxon>
    </lineage>
</organism>